<protein>
    <recommendedName>
        <fullName evidence="3">Nucleotidyl transferase AbiEii/AbiGii toxin family protein</fullName>
    </recommendedName>
</protein>
<reference evidence="1 2" key="1">
    <citation type="journal article" date="2015" name="Int. J. Syst. Evol. Microbiol.">
        <title>Tumebacillus algifaecis sp. nov., isolated from decomposing algal scum.</title>
        <authorList>
            <person name="Wu Y.F."/>
            <person name="Zhang B."/>
            <person name="Xing P."/>
            <person name="Wu Q.L."/>
            <person name="Liu S.J."/>
        </authorList>
    </citation>
    <scope>NUCLEOTIDE SEQUENCE [LARGE SCALE GENOMIC DNA]</scope>
    <source>
        <strain evidence="1 2">THMBR28</strain>
    </source>
</reference>
<evidence type="ECO:0008006" key="3">
    <source>
        <dbReference type="Google" id="ProtNLM"/>
    </source>
</evidence>
<dbReference type="OrthoDB" id="2351919at2"/>
<dbReference type="KEGG" id="tab:CIG75_11860"/>
<dbReference type="Gene3D" id="3.30.460.40">
    <property type="match status" value="1"/>
</dbReference>
<dbReference type="Proteomes" id="UP000214688">
    <property type="component" value="Chromosome"/>
</dbReference>
<accession>A0A223D2K7</accession>
<evidence type="ECO:0000313" key="1">
    <source>
        <dbReference type="EMBL" id="ASS75614.1"/>
    </source>
</evidence>
<dbReference type="SUPFAM" id="SSF81301">
    <property type="entry name" value="Nucleotidyltransferase"/>
    <property type="match status" value="1"/>
</dbReference>
<sequence>MLDGALLSIAKAFTNQEIIWGVGGSRLLLAHGIVHEARDLDLLIAESSVLHADRVLQTLGAGGVGVVKAPFCSRYFAQYRVQHADVDLIGGYRIAHEAGVYEQAFSAASLSGSILLDRTEIPLSALEDWYVTYQLYPAKAEKAAQIEAYFVKNGSRRPELLRRALQGELPERVRVRIQRLLVQLS</sequence>
<dbReference type="InterPro" id="IPR043519">
    <property type="entry name" value="NT_sf"/>
</dbReference>
<dbReference type="RefSeq" id="WP_094236857.1">
    <property type="nucleotide sequence ID" value="NZ_CP022657.1"/>
</dbReference>
<dbReference type="AlphaFoldDB" id="A0A223D2K7"/>
<dbReference type="EMBL" id="CP022657">
    <property type="protein sequence ID" value="ASS75614.1"/>
    <property type="molecule type" value="Genomic_DNA"/>
</dbReference>
<organism evidence="1 2">
    <name type="scientific">Tumebacillus algifaecis</name>
    <dbReference type="NCBI Taxonomy" id="1214604"/>
    <lineage>
        <taxon>Bacteria</taxon>
        <taxon>Bacillati</taxon>
        <taxon>Bacillota</taxon>
        <taxon>Bacilli</taxon>
        <taxon>Bacillales</taxon>
        <taxon>Alicyclobacillaceae</taxon>
        <taxon>Tumebacillus</taxon>
    </lineage>
</organism>
<proteinExistence type="predicted"/>
<name>A0A223D2K7_9BACL</name>
<gene>
    <name evidence="1" type="ORF">CIG75_11860</name>
</gene>
<keyword evidence="2" id="KW-1185">Reference proteome</keyword>
<evidence type="ECO:0000313" key="2">
    <source>
        <dbReference type="Proteomes" id="UP000214688"/>
    </source>
</evidence>